<dbReference type="AlphaFoldDB" id="A0A6M2BPV5"/>
<evidence type="ECO:0000313" key="17">
    <source>
        <dbReference type="Proteomes" id="UP000472676"/>
    </source>
</evidence>
<feature type="domain" description="TonB-dependent receptor-like beta-barrel" evidence="14">
    <location>
        <begin position="298"/>
        <end position="727"/>
    </location>
</feature>
<feature type="region of interest" description="Disordered" evidence="12">
    <location>
        <begin position="43"/>
        <end position="63"/>
    </location>
</feature>
<evidence type="ECO:0000256" key="10">
    <source>
        <dbReference type="ARBA" id="ARBA00023237"/>
    </source>
</evidence>
<organism evidence="16 17">
    <name type="scientific">Solimonas terrae</name>
    <dbReference type="NCBI Taxonomy" id="1396819"/>
    <lineage>
        <taxon>Bacteria</taxon>
        <taxon>Pseudomonadati</taxon>
        <taxon>Pseudomonadota</taxon>
        <taxon>Gammaproteobacteria</taxon>
        <taxon>Nevskiales</taxon>
        <taxon>Nevskiaceae</taxon>
        <taxon>Solimonas</taxon>
    </lineage>
</organism>
<keyword evidence="17" id="KW-1185">Reference proteome</keyword>
<dbReference type="GO" id="GO:0006826">
    <property type="term" value="P:iron ion transport"/>
    <property type="evidence" value="ECO:0007669"/>
    <property type="project" value="UniProtKB-KW"/>
</dbReference>
<name>A0A6M2BPV5_9GAMM</name>
<reference evidence="16 17" key="1">
    <citation type="journal article" date="2014" name="Int. J. Syst. Evol. Microbiol.">
        <title>Solimonas terrae sp. nov., isolated from soil.</title>
        <authorList>
            <person name="Kim S.J."/>
            <person name="Moon J.Y."/>
            <person name="Weon H.Y."/>
            <person name="Ahn J.H."/>
            <person name="Chen W.M."/>
            <person name="Kwon S.W."/>
        </authorList>
    </citation>
    <scope>NUCLEOTIDE SEQUENCE [LARGE SCALE GENOMIC DNA]</scope>
    <source>
        <strain evidence="16 17">KIS83-12</strain>
    </source>
</reference>
<dbReference type="InterPro" id="IPR012910">
    <property type="entry name" value="Plug_dom"/>
</dbReference>
<keyword evidence="8 11" id="KW-0798">TonB box</keyword>
<evidence type="ECO:0000259" key="14">
    <source>
        <dbReference type="Pfam" id="PF00593"/>
    </source>
</evidence>
<evidence type="ECO:0000256" key="2">
    <source>
        <dbReference type="ARBA" id="ARBA00022448"/>
    </source>
</evidence>
<evidence type="ECO:0000259" key="15">
    <source>
        <dbReference type="Pfam" id="PF07715"/>
    </source>
</evidence>
<dbReference type="Gene3D" id="2.40.170.20">
    <property type="entry name" value="TonB-dependent receptor, beta-barrel domain"/>
    <property type="match status" value="1"/>
</dbReference>
<feature type="chain" id="PRO_5027102703" evidence="13">
    <location>
        <begin position="31"/>
        <end position="780"/>
    </location>
</feature>
<evidence type="ECO:0000313" key="16">
    <source>
        <dbReference type="EMBL" id="NGY04113.1"/>
    </source>
</evidence>
<keyword evidence="3" id="KW-1134">Transmembrane beta strand</keyword>
<dbReference type="Proteomes" id="UP000472676">
    <property type="component" value="Unassembled WGS sequence"/>
</dbReference>
<evidence type="ECO:0000256" key="3">
    <source>
        <dbReference type="ARBA" id="ARBA00022452"/>
    </source>
</evidence>
<keyword evidence="5" id="KW-0812">Transmembrane</keyword>
<evidence type="ECO:0000256" key="7">
    <source>
        <dbReference type="ARBA" id="ARBA00023065"/>
    </source>
</evidence>
<evidence type="ECO:0000256" key="6">
    <source>
        <dbReference type="ARBA" id="ARBA00023004"/>
    </source>
</evidence>
<accession>A0A6M2BPV5</accession>
<keyword evidence="9 11" id="KW-0472">Membrane</keyword>
<protein>
    <submittedName>
        <fullName evidence="16">TonB-dependent receptor</fullName>
    </submittedName>
</protein>
<evidence type="ECO:0000256" key="1">
    <source>
        <dbReference type="ARBA" id="ARBA00004571"/>
    </source>
</evidence>
<dbReference type="InterPro" id="IPR039426">
    <property type="entry name" value="TonB-dep_rcpt-like"/>
</dbReference>
<dbReference type="EMBL" id="JAAMOW010000002">
    <property type="protein sequence ID" value="NGY04113.1"/>
    <property type="molecule type" value="Genomic_DNA"/>
</dbReference>
<dbReference type="PANTHER" id="PTHR32552:SF81">
    <property type="entry name" value="TONB-DEPENDENT OUTER MEMBRANE RECEPTOR"/>
    <property type="match status" value="1"/>
</dbReference>
<comment type="similarity">
    <text evidence="11">Belongs to the TonB-dependent receptor family.</text>
</comment>
<evidence type="ECO:0000256" key="4">
    <source>
        <dbReference type="ARBA" id="ARBA00022496"/>
    </source>
</evidence>
<dbReference type="RefSeq" id="WP_166252722.1">
    <property type="nucleotide sequence ID" value="NZ_JAAMOW010000002.1"/>
</dbReference>
<keyword evidence="6" id="KW-0408">Iron</keyword>
<evidence type="ECO:0000256" key="5">
    <source>
        <dbReference type="ARBA" id="ARBA00022692"/>
    </source>
</evidence>
<proteinExistence type="inferred from homology"/>
<gene>
    <name evidence="16" type="ORF">G7Y85_04995</name>
</gene>
<feature type="signal peptide" evidence="13">
    <location>
        <begin position="1"/>
        <end position="30"/>
    </location>
</feature>
<keyword evidence="16" id="KW-0675">Receptor</keyword>
<dbReference type="Pfam" id="PF00593">
    <property type="entry name" value="TonB_dep_Rec_b-barrel"/>
    <property type="match status" value="1"/>
</dbReference>
<dbReference type="SUPFAM" id="SSF56935">
    <property type="entry name" value="Porins"/>
    <property type="match status" value="1"/>
</dbReference>
<sequence>MKGYPRGGLPPLLRMLIVLCAAASLQPAFAQDDAQPAELNTIPVSQPAPEVPKSSEAQPAPAEPIEEIIVTATKRAENPRDLPGTVTALSGADIEKHGYQGQEDFLKLVPGVTFANDSTNANRITVRGIGADLNTSNTTGVFFGDVPFDDPILPRVTLDPNPFDLARIEVLKGPQGTLFGGSALNGAVRYIPEEPKLQTWQTKAFVQEEDVHEGATGPTYGLAQNIPLGDTLAFRVVGFNRRSPGWVDDLERDLHDVNQTKQWGGRVMGLWQPGEVWKISGMVMAQDTRIRDSSLTDNTDGNLTRSDTPQASPGHTRYDLETLGVQYSFATFDALSQTTRTGKRYKAFADASRIGNLVPEPPPSVSIIGDNRSESFMQELRLTSNPDFDPDWKWLVGAFYRHYRMTEDDDILASNATLPIPDAALQLLDRLIPGFDGIITDEGKLDLAHSSADPIIVKETALFGEVTATFWDSLEATLGLRAFLTQSDSRVVFSGVLAASQTVTHGGLEYANVGSLTEHGINPKFALKYTFNKHVAAYGSASRGFRFGGPQVLIGTLTSTAPSTYKSDTVWAYEFGLRTQWLDNKLLADVTPFQIDWTDPQLQQADATGLGSYFDNVGGSRVRGVEVALRYRTPLPGLTFAFSGSYVDNVTTKPFTTSSGVKTEPGTQWPLSAKWQSATTLSYLNHLFGNWDGGGSLTYTTISHAPNTLAYLDTVFGYQTLDVMLNIGNSAMAGAPEFSLSLLNATDERGILSGVNNPQFPKDHNYIRPRTLVGRLAFTF</sequence>
<keyword evidence="7" id="KW-0406">Ion transport</keyword>
<feature type="domain" description="TonB-dependent receptor plug" evidence="15">
    <location>
        <begin position="79"/>
        <end position="187"/>
    </location>
</feature>
<comment type="subcellular location">
    <subcellularLocation>
        <location evidence="1">Cell outer membrane</location>
        <topology evidence="1">Multi-pass membrane protein</topology>
    </subcellularLocation>
</comment>
<dbReference type="PANTHER" id="PTHR32552">
    <property type="entry name" value="FERRICHROME IRON RECEPTOR-RELATED"/>
    <property type="match status" value="1"/>
</dbReference>
<dbReference type="Pfam" id="PF07715">
    <property type="entry name" value="Plug"/>
    <property type="match status" value="1"/>
</dbReference>
<dbReference type="InterPro" id="IPR036942">
    <property type="entry name" value="Beta-barrel_TonB_sf"/>
</dbReference>
<dbReference type="InterPro" id="IPR000531">
    <property type="entry name" value="Beta-barrel_TonB"/>
</dbReference>
<keyword evidence="4" id="KW-0410">Iron transport</keyword>
<feature type="region of interest" description="Disordered" evidence="12">
    <location>
        <begin position="293"/>
        <end position="315"/>
    </location>
</feature>
<keyword evidence="2" id="KW-0813">Transport</keyword>
<keyword evidence="13" id="KW-0732">Signal</keyword>
<evidence type="ECO:0000256" key="8">
    <source>
        <dbReference type="ARBA" id="ARBA00023077"/>
    </source>
</evidence>
<evidence type="ECO:0000256" key="11">
    <source>
        <dbReference type="RuleBase" id="RU003357"/>
    </source>
</evidence>
<dbReference type="GO" id="GO:0009279">
    <property type="term" value="C:cell outer membrane"/>
    <property type="evidence" value="ECO:0007669"/>
    <property type="project" value="UniProtKB-SubCell"/>
</dbReference>
<evidence type="ECO:0000256" key="9">
    <source>
        <dbReference type="ARBA" id="ARBA00023136"/>
    </source>
</evidence>
<evidence type="ECO:0000256" key="12">
    <source>
        <dbReference type="SAM" id="MobiDB-lite"/>
    </source>
</evidence>
<feature type="compositionally biased region" description="Polar residues" evidence="12">
    <location>
        <begin position="295"/>
        <end position="313"/>
    </location>
</feature>
<keyword evidence="10" id="KW-0998">Cell outer membrane</keyword>
<evidence type="ECO:0000256" key="13">
    <source>
        <dbReference type="SAM" id="SignalP"/>
    </source>
</evidence>
<comment type="caution">
    <text evidence="16">The sequence shown here is derived from an EMBL/GenBank/DDBJ whole genome shotgun (WGS) entry which is preliminary data.</text>
</comment>